<dbReference type="GO" id="GO:0016705">
    <property type="term" value="F:oxidoreductase activity, acting on paired donors, with incorporation or reduction of molecular oxygen"/>
    <property type="evidence" value="ECO:0007669"/>
    <property type="project" value="UniProtKB-ARBA"/>
</dbReference>
<dbReference type="InterPro" id="IPR044043">
    <property type="entry name" value="VanA_C_cat"/>
</dbReference>
<dbReference type="HOGENOM" id="CLU_039484_1_1_11"/>
<reference evidence="8 9" key="1">
    <citation type="journal article" date="2015" name="Int. J. Syst. Evol. Microbiol.">
        <title>Revisiting Corynebacterium glyciniphilum (ex Kubota et al., 1972) sp. nov., nom. rev., isolated from putrefied banana.</title>
        <authorList>
            <person name="Al-Dilaimi A."/>
            <person name="Bednarz H."/>
            <person name="Lomker A."/>
            <person name="Niehaus K."/>
            <person name="Kalinowski J."/>
            <person name="Ruckert C."/>
        </authorList>
    </citation>
    <scope>NUCLEOTIDE SEQUENCE [LARGE SCALE GENOMIC DNA]</scope>
    <source>
        <strain evidence="8">AJ 3170</strain>
    </source>
</reference>
<dbReference type="InterPro" id="IPR050584">
    <property type="entry name" value="Cholesterol_7-desaturase"/>
</dbReference>
<dbReference type="Pfam" id="PF00355">
    <property type="entry name" value="Rieske"/>
    <property type="match status" value="1"/>
</dbReference>
<dbReference type="InterPro" id="IPR017941">
    <property type="entry name" value="Rieske_2Fe-2S"/>
</dbReference>
<organism evidence="8 9">
    <name type="scientific">Corynebacterium glyciniphilum AJ 3170</name>
    <dbReference type="NCBI Taxonomy" id="1404245"/>
    <lineage>
        <taxon>Bacteria</taxon>
        <taxon>Bacillati</taxon>
        <taxon>Actinomycetota</taxon>
        <taxon>Actinomycetes</taxon>
        <taxon>Mycobacteriales</taxon>
        <taxon>Corynebacteriaceae</taxon>
        <taxon>Corynebacterium</taxon>
    </lineage>
</organism>
<keyword evidence="3" id="KW-0560">Oxidoreductase</keyword>
<evidence type="ECO:0000313" key="8">
    <source>
        <dbReference type="EMBL" id="AHW62779.1"/>
    </source>
</evidence>
<dbReference type="InterPro" id="IPR036922">
    <property type="entry name" value="Rieske_2Fe-2S_sf"/>
</dbReference>
<dbReference type="OrthoDB" id="5243643at2"/>
<name>X5DND6_9CORY</name>
<dbReference type="RefSeq" id="WP_081803730.1">
    <property type="nucleotide sequence ID" value="NZ_CP006842.1"/>
</dbReference>
<dbReference type="PANTHER" id="PTHR21266">
    <property type="entry name" value="IRON-SULFUR DOMAIN CONTAINING PROTEIN"/>
    <property type="match status" value="1"/>
</dbReference>
<accession>X5DND6</accession>
<evidence type="ECO:0000256" key="4">
    <source>
        <dbReference type="ARBA" id="ARBA00023004"/>
    </source>
</evidence>
<keyword evidence="1" id="KW-0001">2Fe-2S</keyword>
<dbReference type="STRING" id="1404245.CGLY_01655"/>
<dbReference type="EMBL" id="CP006842">
    <property type="protein sequence ID" value="AHW62779.1"/>
    <property type="molecule type" value="Genomic_DNA"/>
</dbReference>
<protein>
    <submittedName>
        <fullName evidence="8">Rieske domain-containing protein</fullName>
    </submittedName>
</protein>
<sequence>MANYYSPEISEDFLYRNGLRDRWYAVCPSSFIQPGRIEKLRRLGQDWILYRDTAGKVSMLEDRCPHRGAPLSQATHLGDRVGCKYHGVQVDGTGTVRAVPGMPGCEIEGQRLVTAPVVRELAGAVFAWFGTDADAEPAELTFPDPLTDDGISSFLCYAEWDCNWRFGLENLLDPMHGTFLHHDSHSMSEGDTKAKFQIRESDRGFFFEKTDQVGVNFDWVELCDTGADWVDLSIPYPPSAGPGGAFGIVGMVIPIDATSCGVFFWRYRKVSGWLRDTWRFLYKTTLEPRHWEVLEQDRVMLEGMAPDADAAENLYQHDLGVMRIRRLFRKQAKRQAKAMADSGPSSGARTRPTGTRNTTEVKAATA</sequence>
<keyword evidence="2" id="KW-0479">Metal-binding</keyword>
<dbReference type="GO" id="GO:0051537">
    <property type="term" value="F:2 iron, 2 sulfur cluster binding"/>
    <property type="evidence" value="ECO:0007669"/>
    <property type="project" value="UniProtKB-KW"/>
</dbReference>
<feature type="domain" description="Rieske" evidence="7">
    <location>
        <begin position="24"/>
        <end position="127"/>
    </location>
</feature>
<dbReference type="GO" id="GO:0004497">
    <property type="term" value="F:monooxygenase activity"/>
    <property type="evidence" value="ECO:0007669"/>
    <property type="project" value="UniProtKB-ARBA"/>
</dbReference>
<dbReference type="eggNOG" id="COG4638">
    <property type="taxonomic scope" value="Bacteria"/>
</dbReference>
<dbReference type="Gene3D" id="3.90.380.10">
    <property type="entry name" value="Naphthalene 1,2-dioxygenase Alpha Subunit, Chain A, domain 1"/>
    <property type="match status" value="1"/>
</dbReference>
<evidence type="ECO:0000259" key="7">
    <source>
        <dbReference type="PROSITE" id="PS51296"/>
    </source>
</evidence>
<dbReference type="AlphaFoldDB" id="X5DND6"/>
<evidence type="ECO:0000256" key="6">
    <source>
        <dbReference type="SAM" id="MobiDB-lite"/>
    </source>
</evidence>
<proteinExistence type="predicted"/>
<keyword evidence="9" id="KW-1185">Reference proteome</keyword>
<feature type="compositionally biased region" description="Polar residues" evidence="6">
    <location>
        <begin position="343"/>
        <end position="360"/>
    </location>
</feature>
<dbReference type="GO" id="GO:0046872">
    <property type="term" value="F:metal ion binding"/>
    <property type="evidence" value="ECO:0007669"/>
    <property type="project" value="UniProtKB-KW"/>
</dbReference>
<keyword evidence="5" id="KW-0411">Iron-sulfur</keyword>
<dbReference type="Gene3D" id="2.102.10.10">
    <property type="entry name" value="Rieske [2Fe-2S] iron-sulphur domain"/>
    <property type="match status" value="1"/>
</dbReference>
<evidence type="ECO:0000313" key="9">
    <source>
        <dbReference type="Proteomes" id="UP000023703"/>
    </source>
</evidence>
<feature type="region of interest" description="Disordered" evidence="6">
    <location>
        <begin position="335"/>
        <end position="366"/>
    </location>
</feature>
<dbReference type="KEGG" id="cgy:CGLY_01655"/>
<dbReference type="PANTHER" id="PTHR21266:SF60">
    <property type="entry name" value="3-KETOSTEROID-9-ALPHA-MONOOXYGENASE, OXYGENASE COMPONENT"/>
    <property type="match status" value="1"/>
</dbReference>
<gene>
    <name evidence="8" type="ORF">CGLY_01655</name>
</gene>
<dbReference type="SUPFAM" id="SSF50022">
    <property type="entry name" value="ISP domain"/>
    <property type="match status" value="1"/>
</dbReference>
<dbReference type="SUPFAM" id="SSF55961">
    <property type="entry name" value="Bet v1-like"/>
    <property type="match status" value="1"/>
</dbReference>
<evidence type="ECO:0000256" key="5">
    <source>
        <dbReference type="ARBA" id="ARBA00023014"/>
    </source>
</evidence>
<keyword evidence="4" id="KW-0408">Iron</keyword>
<dbReference type="PROSITE" id="PS51296">
    <property type="entry name" value="RIESKE"/>
    <property type="match status" value="1"/>
</dbReference>
<dbReference type="Proteomes" id="UP000023703">
    <property type="component" value="Chromosome"/>
</dbReference>
<evidence type="ECO:0000256" key="3">
    <source>
        <dbReference type="ARBA" id="ARBA00023002"/>
    </source>
</evidence>
<evidence type="ECO:0000256" key="2">
    <source>
        <dbReference type="ARBA" id="ARBA00022723"/>
    </source>
</evidence>
<dbReference type="Pfam" id="PF19112">
    <property type="entry name" value="VanA_C"/>
    <property type="match status" value="1"/>
</dbReference>
<evidence type="ECO:0000256" key="1">
    <source>
        <dbReference type="ARBA" id="ARBA00022714"/>
    </source>
</evidence>